<dbReference type="OrthoDB" id="19173at2"/>
<organism evidence="2 3">
    <name type="scientific">Chlamydia poikilotherma</name>
    <dbReference type="NCBI Taxonomy" id="1967783"/>
    <lineage>
        <taxon>Bacteria</taxon>
        <taxon>Pseudomonadati</taxon>
        <taxon>Chlamydiota</taxon>
        <taxon>Chlamydiia</taxon>
        <taxon>Chlamydiales</taxon>
        <taxon>Chlamydiaceae</taxon>
        <taxon>Chlamydia/Chlamydophila group</taxon>
        <taxon>Chlamydia</taxon>
    </lineage>
</organism>
<keyword evidence="3" id="KW-1185">Reference proteome</keyword>
<accession>A0A3B0PST8</accession>
<proteinExistence type="predicted"/>
<gene>
    <name evidence="2" type="ORF">C834K_0597</name>
</gene>
<evidence type="ECO:0000313" key="2">
    <source>
        <dbReference type="EMBL" id="SYX09051.1"/>
    </source>
</evidence>
<dbReference type="AlphaFoldDB" id="A0A3B0PST8"/>
<keyword evidence="1" id="KW-0472">Membrane</keyword>
<name>A0A3B0PST8_9CHLA</name>
<feature type="transmembrane region" description="Helical" evidence="1">
    <location>
        <begin position="106"/>
        <end position="125"/>
    </location>
</feature>
<dbReference type="EMBL" id="LS992154">
    <property type="protein sequence ID" value="SYX09051.1"/>
    <property type="molecule type" value="Genomic_DNA"/>
</dbReference>
<reference evidence="3" key="1">
    <citation type="submission" date="2017-11" db="EMBL/GenBank/DDBJ databases">
        <authorList>
            <person name="Seth-Smith MB H."/>
        </authorList>
    </citation>
    <scope>NUCLEOTIDE SEQUENCE [LARGE SCALE GENOMIC DNA]</scope>
</reference>
<sequence length="131" mass="14496">MFINSYENPNTFLERTSNHPSFIKSAYARYDRGIRSPLKEDLKSLLLGALPISGSIRGLARLYSIYSVKDRSKDSKKDVITHTVIGILEFLGFGALLLVLSIVLTIIGIFFLIAVGTIGLCCQSLKRKLSS</sequence>
<evidence type="ECO:0000256" key="1">
    <source>
        <dbReference type="SAM" id="Phobius"/>
    </source>
</evidence>
<keyword evidence="1" id="KW-0812">Transmembrane</keyword>
<dbReference type="RefSeq" id="WP_117274354.1">
    <property type="nucleotide sequence ID" value="NZ_LS992154.1"/>
</dbReference>
<dbReference type="KEGG" id="chla:C834K_0597"/>
<protein>
    <submittedName>
        <fullName evidence="2">Uncharacterized protein</fullName>
    </submittedName>
</protein>
<dbReference type="Proteomes" id="UP000258476">
    <property type="component" value="Chromosome"/>
</dbReference>
<evidence type="ECO:0000313" key="3">
    <source>
        <dbReference type="Proteomes" id="UP000258476"/>
    </source>
</evidence>
<keyword evidence="1" id="KW-1133">Transmembrane helix</keyword>